<dbReference type="Proteomes" id="UP000261208">
    <property type="component" value="Unassembled WGS sequence"/>
</dbReference>
<gene>
    <name evidence="8" type="ORF">DXD10_00690</name>
    <name evidence="7" type="ORF">DXD84_10925</name>
</gene>
<dbReference type="PANTHER" id="PTHR43806">
    <property type="entry name" value="PEPTIDASE S8"/>
    <property type="match status" value="1"/>
</dbReference>
<comment type="similarity">
    <text evidence="1 5">Belongs to the peptidase S8 family.</text>
</comment>
<comment type="caution">
    <text evidence="8">The sequence shown here is derived from an EMBL/GenBank/DDBJ whole genome shotgun (WGS) entry which is preliminary data.</text>
</comment>
<dbReference type="CDD" id="cd07487">
    <property type="entry name" value="Peptidases_S8_1"/>
    <property type="match status" value="1"/>
</dbReference>
<feature type="active site" description="Charge relay system" evidence="5">
    <location>
        <position position="241"/>
    </location>
</feature>
<dbReference type="SUPFAM" id="SSF52743">
    <property type="entry name" value="Subtilisin-like"/>
    <property type="match status" value="1"/>
</dbReference>
<evidence type="ECO:0000256" key="4">
    <source>
        <dbReference type="ARBA" id="ARBA00022825"/>
    </source>
</evidence>
<feature type="active site" description="Charge relay system" evidence="5">
    <location>
        <position position="63"/>
    </location>
</feature>
<protein>
    <submittedName>
        <fullName evidence="8">Peptidase S8</fullName>
    </submittedName>
</protein>
<keyword evidence="2 5" id="KW-0645">Protease</keyword>
<evidence type="ECO:0000256" key="3">
    <source>
        <dbReference type="ARBA" id="ARBA00022801"/>
    </source>
</evidence>
<feature type="active site" description="Charge relay system" evidence="5">
    <location>
        <position position="31"/>
    </location>
</feature>
<dbReference type="Pfam" id="PF00082">
    <property type="entry name" value="Peptidase_S8"/>
    <property type="match status" value="1"/>
</dbReference>
<evidence type="ECO:0000313" key="8">
    <source>
        <dbReference type="EMBL" id="RGK50665.1"/>
    </source>
</evidence>
<evidence type="ECO:0000256" key="5">
    <source>
        <dbReference type="PROSITE-ProRule" id="PRU01240"/>
    </source>
</evidence>
<dbReference type="InterPro" id="IPR000209">
    <property type="entry name" value="Peptidase_S8/S53_dom"/>
</dbReference>
<evidence type="ECO:0000259" key="6">
    <source>
        <dbReference type="Pfam" id="PF00082"/>
    </source>
</evidence>
<proteinExistence type="inferred from homology"/>
<dbReference type="InterPro" id="IPR015500">
    <property type="entry name" value="Peptidase_S8_subtilisin-rel"/>
</dbReference>
<dbReference type="AlphaFoldDB" id="A0A3E4MLT1"/>
<accession>A0A3E4MLT1</accession>
<organism evidence="8 10">
    <name type="scientific">Dorea formicigenerans</name>
    <dbReference type="NCBI Taxonomy" id="39486"/>
    <lineage>
        <taxon>Bacteria</taxon>
        <taxon>Bacillati</taxon>
        <taxon>Bacillota</taxon>
        <taxon>Clostridia</taxon>
        <taxon>Lachnospirales</taxon>
        <taxon>Lachnospiraceae</taxon>
        <taxon>Dorea</taxon>
    </lineage>
</organism>
<dbReference type="GO" id="GO:0004252">
    <property type="term" value="F:serine-type endopeptidase activity"/>
    <property type="evidence" value="ECO:0007669"/>
    <property type="project" value="UniProtKB-UniRule"/>
</dbReference>
<sequence length="296" mass="31547">MDRVKKMVHYWCDDIKKAGLTGKGVTVAVLDTGLAPHPDFKSRVIGWRDCIYRKEKCYDDNGHGTHVAGILGGSGQMSGGILSGIAPLCRFVIVKVLDQKGEANVASILAGLKWVEMNHRKYKIRIVNLSAGAGENLEPGKEKMLIEAVEHLWDLGLVVVVSSGNNGPGEGTIAIPGNSRKVITVGAVKTEKAEKGSCSGAGPTKECVVKPDVIAPGYQIISCNSQIHGKKDAYTVKSGSSMATPVVSGAVALLMEKYPGITNVEVKLRLRETCIHLPGAGEQGWGMLNVCDFLKL</sequence>
<dbReference type="Proteomes" id="UP000260664">
    <property type="component" value="Unassembled WGS sequence"/>
</dbReference>
<dbReference type="GO" id="GO:0006508">
    <property type="term" value="P:proteolysis"/>
    <property type="evidence" value="ECO:0007669"/>
    <property type="project" value="UniProtKB-KW"/>
</dbReference>
<dbReference type="InterPro" id="IPR036852">
    <property type="entry name" value="Peptidase_S8/S53_dom_sf"/>
</dbReference>
<dbReference type="PANTHER" id="PTHR43806:SF65">
    <property type="entry name" value="SERINE PROTEASE APRX"/>
    <property type="match status" value="1"/>
</dbReference>
<dbReference type="RefSeq" id="WP_117495456.1">
    <property type="nucleotide sequence ID" value="NZ_QSOI01000013.1"/>
</dbReference>
<dbReference type="PROSITE" id="PS00137">
    <property type="entry name" value="SUBTILASE_HIS"/>
    <property type="match status" value="1"/>
</dbReference>
<evidence type="ECO:0000256" key="1">
    <source>
        <dbReference type="ARBA" id="ARBA00011073"/>
    </source>
</evidence>
<evidence type="ECO:0000313" key="10">
    <source>
        <dbReference type="Proteomes" id="UP000261208"/>
    </source>
</evidence>
<dbReference type="PROSITE" id="PS51892">
    <property type="entry name" value="SUBTILASE"/>
    <property type="match status" value="1"/>
</dbReference>
<dbReference type="PROSITE" id="PS00136">
    <property type="entry name" value="SUBTILASE_ASP"/>
    <property type="match status" value="1"/>
</dbReference>
<dbReference type="EMBL" id="QSOI01000013">
    <property type="protein sequence ID" value="RGI83504.1"/>
    <property type="molecule type" value="Genomic_DNA"/>
</dbReference>
<dbReference type="InterPro" id="IPR022398">
    <property type="entry name" value="Peptidase_S8_His-AS"/>
</dbReference>
<keyword evidence="3 5" id="KW-0378">Hydrolase</keyword>
<dbReference type="Gene3D" id="3.40.50.200">
    <property type="entry name" value="Peptidase S8/S53 domain"/>
    <property type="match status" value="1"/>
</dbReference>
<evidence type="ECO:0000313" key="9">
    <source>
        <dbReference type="Proteomes" id="UP000260664"/>
    </source>
</evidence>
<dbReference type="EMBL" id="QSQQ01000001">
    <property type="protein sequence ID" value="RGK50665.1"/>
    <property type="molecule type" value="Genomic_DNA"/>
</dbReference>
<name>A0A3E4MLT1_9FIRM</name>
<reference evidence="9 10" key="1">
    <citation type="submission" date="2018-08" db="EMBL/GenBank/DDBJ databases">
        <title>A genome reference for cultivated species of the human gut microbiota.</title>
        <authorList>
            <person name="Zou Y."/>
            <person name="Xue W."/>
            <person name="Luo G."/>
        </authorList>
    </citation>
    <scope>NUCLEOTIDE SEQUENCE [LARGE SCALE GENOMIC DNA]</scope>
    <source>
        <strain evidence="8 10">TF11-11</strain>
        <strain evidence="7 9">TM09-19AC</strain>
    </source>
</reference>
<evidence type="ECO:0000313" key="7">
    <source>
        <dbReference type="EMBL" id="RGI83504.1"/>
    </source>
</evidence>
<evidence type="ECO:0000256" key="2">
    <source>
        <dbReference type="ARBA" id="ARBA00022670"/>
    </source>
</evidence>
<dbReference type="InterPro" id="IPR050131">
    <property type="entry name" value="Peptidase_S8_subtilisin-like"/>
</dbReference>
<keyword evidence="4 5" id="KW-0720">Serine protease</keyword>
<feature type="domain" description="Peptidase S8/S53" evidence="6">
    <location>
        <begin position="22"/>
        <end position="274"/>
    </location>
</feature>
<dbReference type="PRINTS" id="PR00723">
    <property type="entry name" value="SUBTILISIN"/>
</dbReference>
<dbReference type="InterPro" id="IPR023827">
    <property type="entry name" value="Peptidase_S8_Asp-AS"/>
</dbReference>